<protein>
    <recommendedName>
        <fullName evidence="6">Mutator family transposase</fullName>
    </recommendedName>
</protein>
<name>A0ABR9VNJ9_9SYNC</name>
<sequence>MARKKKEDTVADKLMDELLKDYSTPEEILGENGLLKQLGKRLIERALKGELSYYLEQNEEESNSRNGYSDKTIQSAQGEMTINVPRDRKSNFEPILVPKREKRIQGLDEKILGLYARGMSTRDIQEQIEELYGVKISAGLVSQITAEVKEDIREWQNRPLEAVYPIVWLDGLRVNIRHEGRVSIHVLHVAMGVNIEGHKEVLGLWLS</sequence>
<evidence type="ECO:0000256" key="1">
    <source>
        <dbReference type="ARBA" id="ARBA00002190"/>
    </source>
</evidence>
<keyword evidence="5 6" id="KW-0233">DNA recombination</keyword>
<gene>
    <name evidence="7" type="ORF">IQ217_03430</name>
</gene>
<keyword evidence="4 6" id="KW-0238">DNA-binding</keyword>
<dbReference type="Proteomes" id="UP000658720">
    <property type="component" value="Unassembled WGS sequence"/>
</dbReference>
<evidence type="ECO:0000256" key="2">
    <source>
        <dbReference type="ARBA" id="ARBA00010961"/>
    </source>
</evidence>
<comment type="caution">
    <text evidence="7">The sequence shown here is derived from an EMBL/GenBank/DDBJ whole genome shotgun (WGS) entry which is preliminary data.</text>
</comment>
<reference evidence="7 8" key="1">
    <citation type="submission" date="2020-10" db="EMBL/GenBank/DDBJ databases">
        <authorList>
            <person name="Castelo-Branco R."/>
            <person name="Eusebio N."/>
            <person name="Adriana R."/>
            <person name="Vieira A."/>
            <person name="Brugerolle De Fraissinette N."/>
            <person name="Rezende De Castro R."/>
            <person name="Schneider M.P."/>
            <person name="Vasconcelos V."/>
            <person name="Leao P.N."/>
        </authorList>
    </citation>
    <scope>NUCLEOTIDE SEQUENCE [LARGE SCALE GENOMIC DNA]</scope>
    <source>
        <strain evidence="7 8">LEGE 00031</strain>
    </source>
</reference>
<dbReference type="Pfam" id="PF00872">
    <property type="entry name" value="Transposase_mut"/>
    <property type="match status" value="1"/>
</dbReference>
<comment type="function">
    <text evidence="1 6">Required for the transposition of the insertion element.</text>
</comment>
<evidence type="ECO:0000313" key="8">
    <source>
        <dbReference type="Proteomes" id="UP000658720"/>
    </source>
</evidence>
<dbReference type="InterPro" id="IPR001207">
    <property type="entry name" value="Transposase_mutator"/>
</dbReference>
<evidence type="ECO:0000313" key="7">
    <source>
        <dbReference type="EMBL" id="MBE9252922.1"/>
    </source>
</evidence>
<comment type="similarity">
    <text evidence="2 6">Belongs to the transposase mutator family.</text>
</comment>
<dbReference type="PANTHER" id="PTHR33217:SF5">
    <property type="entry name" value="MUTATOR FAMILY TRANSPOSASE"/>
    <property type="match status" value="1"/>
</dbReference>
<evidence type="ECO:0000256" key="4">
    <source>
        <dbReference type="ARBA" id="ARBA00023125"/>
    </source>
</evidence>
<feature type="non-terminal residue" evidence="7">
    <location>
        <position position="207"/>
    </location>
</feature>
<keyword evidence="3 6" id="KW-0815">Transposition</keyword>
<organism evidence="7 8">
    <name type="scientific">Synechocystis salina LEGE 00031</name>
    <dbReference type="NCBI Taxonomy" id="1828736"/>
    <lineage>
        <taxon>Bacteria</taxon>
        <taxon>Bacillati</taxon>
        <taxon>Cyanobacteriota</taxon>
        <taxon>Cyanophyceae</taxon>
        <taxon>Synechococcales</taxon>
        <taxon>Merismopediaceae</taxon>
        <taxon>Synechocystis</taxon>
    </lineage>
</organism>
<evidence type="ECO:0000256" key="5">
    <source>
        <dbReference type="ARBA" id="ARBA00023172"/>
    </source>
</evidence>
<dbReference type="PANTHER" id="PTHR33217">
    <property type="entry name" value="TRANSPOSASE FOR INSERTION SEQUENCE ELEMENT IS1081"/>
    <property type="match status" value="1"/>
</dbReference>
<dbReference type="EMBL" id="JADEVV010000006">
    <property type="protein sequence ID" value="MBE9252922.1"/>
    <property type="molecule type" value="Genomic_DNA"/>
</dbReference>
<keyword evidence="6" id="KW-0814">Transposable element</keyword>
<keyword evidence="8" id="KW-1185">Reference proteome</keyword>
<dbReference type="RefSeq" id="WP_194018928.1">
    <property type="nucleotide sequence ID" value="NZ_JADEVV010000006.1"/>
</dbReference>
<evidence type="ECO:0000256" key="3">
    <source>
        <dbReference type="ARBA" id="ARBA00022578"/>
    </source>
</evidence>
<accession>A0ABR9VNJ9</accession>
<proteinExistence type="inferred from homology"/>
<evidence type="ECO:0000256" key="6">
    <source>
        <dbReference type="RuleBase" id="RU365089"/>
    </source>
</evidence>